<name>A0ACB7UQ74_DIOAL</name>
<organism evidence="1 2">
    <name type="scientific">Dioscorea alata</name>
    <name type="common">Purple yam</name>
    <dbReference type="NCBI Taxonomy" id="55571"/>
    <lineage>
        <taxon>Eukaryota</taxon>
        <taxon>Viridiplantae</taxon>
        <taxon>Streptophyta</taxon>
        <taxon>Embryophyta</taxon>
        <taxon>Tracheophyta</taxon>
        <taxon>Spermatophyta</taxon>
        <taxon>Magnoliopsida</taxon>
        <taxon>Liliopsida</taxon>
        <taxon>Dioscoreales</taxon>
        <taxon>Dioscoreaceae</taxon>
        <taxon>Dioscorea</taxon>
    </lineage>
</organism>
<keyword evidence="2" id="KW-1185">Reference proteome</keyword>
<gene>
    <name evidence="1" type="ORF">IHE45_14G013100</name>
</gene>
<sequence>MKSPLLLIILVFFVHMVLVFAVEDISKKANIILDGEIGKSSNRVDLHGENTGGKMNPNSVTAIDSTRPDEPTHPNPEEREICNQHHELPFCKSVPGS</sequence>
<dbReference type="Proteomes" id="UP000827976">
    <property type="component" value="Chromosome 14"/>
</dbReference>
<evidence type="ECO:0000313" key="2">
    <source>
        <dbReference type="Proteomes" id="UP000827976"/>
    </source>
</evidence>
<reference evidence="2" key="1">
    <citation type="journal article" date="2022" name="Nat. Commun.">
        <title>Chromosome evolution and the genetic basis of agronomically important traits in greater yam.</title>
        <authorList>
            <person name="Bredeson J.V."/>
            <person name="Lyons J.B."/>
            <person name="Oniyinde I.O."/>
            <person name="Okereke N.R."/>
            <person name="Kolade O."/>
            <person name="Nnabue I."/>
            <person name="Nwadili C.O."/>
            <person name="Hribova E."/>
            <person name="Parker M."/>
            <person name="Nwogha J."/>
            <person name="Shu S."/>
            <person name="Carlson J."/>
            <person name="Kariba R."/>
            <person name="Muthemba S."/>
            <person name="Knop K."/>
            <person name="Barton G.J."/>
            <person name="Sherwood A.V."/>
            <person name="Lopez-Montes A."/>
            <person name="Asiedu R."/>
            <person name="Jamnadass R."/>
            <person name="Muchugi A."/>
            <person name="Goodstein D."/>
            <person name="Egesi C.N."/>
            <person name="Featherston J."/>
            <person name="Asfaw A."/>
            <person name="Simpson G.G."/>
            <person name="Dolezel J."/>
            <person name="Hendre P.S."/>
            <person name="Van Deynze A."/>
            <person name="Kumar P.L."/>
            <person name="Obidiegwu J.E."/>
            <person name="Bhattacharjee R."/>
            <person name="Rokhsar D.S."/>
        </authorList>
    </citation>
    <scope>NUCLEOTIDE SEQUENCE [LARGE SCALE GENOMIC DNA]</scope>
    <source>
        <strain evidence="2">cv. TDa95/00328</strain>
    </source>
</reference>
<protein>
    <submittedName>
        <fullName evidence="1">Uncharacterized protein</fullName>
    </submittedName>
</protein>
<proteinExistence type="predicted"/>
<evidence type="ECO:0000313" key="1">
    <source>
        <dbReference type="EMBL" id="KAH7662819.1"/>
    </source>
</evidence>
<dbReference type="EMBL" id="CM037024">
    <property type="protein sequence ID" value="KAH7662819.1"/>
    <property type="molecule type" value="Genomic_DNA"/>
</dbReference>
<comment type="caution">
    <text evidence="1">The sequence shown here is derived from an EMBL/GenBank/DDBJ whole genome shotgun (WGS) entry which is preliminary data.</text>
</comment>
<accession>A0ACB7UQ74</accession>